<accession>A0AAW0NAC9</accession>
<keyword evidence="7" id="KW-0221">Differentiation</keyword>
<feature type="signal peptide" evidence="10">
    <location>
        <begin position="1"/>
        <end position="16"/>
    </location>
</feature>
<dbReference type="InterPro" id="IPR036790">
    <property type="entry name" value="Frizzled_dom_sf"/>
</dbReference>
<gene>
    <name evidence="12" type="ORF">WMY93_023600</name>
</gene>
<name>A0AAW0NAC9_9GOBI</name>
<comment type="subcellular location">
    <subcellularLocation>
        <location evidence="1">Secreted</location>
    </subcellularLocation>
</comment>
<dbReference type="InterPro" id="IPR015526">
    <property type="entry name" value="Frizzled/SFRP"/>
</dbReference>
<organism evidence="12 13">
    <name type="scientific">Mugilogobius chulae</name>
    <name type="common">yellowstripe goby</name>
    <dbReference type="NCBI Taxonomy" id="88201"/>
    <lineage>
        <taxon>Eukaryota</taxon>
        <taxon>Metazoa</taxon>
        <taxon>Chordata</taxon>
        <taxon>Craniata</taxon>
        <taxon>Vertebrata</taxon>
        <taxon>Euteleostomi</taxon>
        <taxon>Actinopterygii</taxon>
        <taxon>Neopterygii</taxon>
        <taxon>Teleostei</taxon>
        <taxon>Neoteleostei</taxon>
        <taxon>Acanthomorphata</taxon>
        <taxon>Gobiaria</taxon>
        <taxon>Gobiiformes</taxon>
        <taxon>Gobioidei</taxon>
        <taxon>Gobiidae</taxon>
        <taxon>Gobionellinae</taxon>
        <taxon>Mugilogobius</taxon>
    </lineage>
</organism>
<keyword evidence="4" id="KW-0964">Secreted</keyword>
<evidence type="ECO:0000259" key="11">
    <source>
        <dbReference type="PROSITE" id="PS50038"/>
    </source>
</evidence>
<sequence length="306" mass="34053">MAALVALFALLCPVTAFDLGQSTRCVAIPNQMKVCKDVGYSEMRLPNFLGHSNLESEVVPRSEDWRPLLQTGCHPQAQAFLCSLIAPVCLDNFIQPCRSLCVAVRDSCAPVLSCQGHSWPEALDCDRFPDEDDMCLSPHAKFSQYGKDLPKPACQNCPSVEHAPAMKTVLDSFCHNDFGDCYCQNPPPPHPNRRTEFEIEGRVEFIHQGPLLPYDTQHLLQQWLLINLKCAHNLVRPGRSSCTSSPGQFNRTARSRDFLTKGGDTQAVFCVRPPSFSASLEHVPGPDLIPNWSNKALEICNMMQEL</sequence>
<proteinExistence type="inferred from homology"/>
<evidence type="ECO:0000256" key="10">
    <source>
        <dbReference type="SAM" id="SignalP"/>
    </source>
</evidence>
<feature type="domain" description="FZ" evidence="11">
    <location>
        <begin position="20"/>
        <end position="138"/>
    </location>
</feature>
<dbReference type="GO" id="GO:0017147">
    <property type="term" value="F:Wnt-protein binding"/>
    <property type="evidence" value="ECO:0007669"/>
    <property type="project" value="TreeGrafter"/>
</dbReference>
<evidence type="ECO:0000256" key="4">
    <source>
        <dbReference type="ARBA" id="ARBA00022525"/>
    </source>
</evidence>
<dbReference type="EMBL" id="JBBPFD010000017">
    <property type="protein sequence ID" value="KAK7891637.1"/>
    <property type="molecule type" value="Genomic_DNA"/>
</dbReference>
<evidence type="ECO:0000256" key="3">
    <source>
        <dbReference type="ARBA" id="ARBA00022473"/>
    </source>
</evidence>
<dbReference type="Gene3D" id="1.10.2000.10">
    <property type="entry name" value="Frizzled cysteine-rich domain"/>
    <property type="match status" value="1"/>
</dbReference>
<keyword evidence="8 9" id="KW-1015">Disulfide bond</keyword>
<keyword evidence="3" id="KW-0217">Developmental protein</keyword>
<comment type="caution">
    <text evidence="9">Lacks conserved residue(s) required for the propagation of feature annotation.</text>
</comment>
<dbReference type="InterPro" id="IPR020067">
    <property type="entry name" value="Frizzled_dom"/>
</dbReference>
<keyword evidence="5" id="KW-0879">Wnt signaling pathway</keyword>
<protein>
    <recommendedName>
        <fullName evidence="11">FZ domain-containing protein</fullName>
    </recommendedName>
</protein>
<dbReference type="GO" id="GO:0005615">
    <property type="term" value="C:extracellular space"/>
    <property type="evidence" value="ECO:0007669"/>
    <property type="project" value="TreeGrafter"/>
</dbReference>
<dbReference type="PANTHER" id="PTHR11309:SF11">
    <property type="entry name" value="SECRETED FRIZZLED-RELATED PROTEIN 2"/>
    <property type="match status" value="1"/>
</dbReference>
<dbReference type="Proteomes" id="UP001460270">
    <property type="component" value="Unassembled WGS sequence"/>
</dbReference>
<evidence type="ECO:0000256" key="9">
    <source>
        <dbReference type="PROSITE-ProRule" id="PRU00090"/>
    </source>
</evidence>
<keyword evidence="13" id="KW-1185">Reference proteome</keyword>
<evidence type="ECO:0000256" key="8">
    <source>
        <dbReference type="ARBA" id="ARBA00023157"/>
    </source>
</evidence>
<dbReference type="GO" id="GO:0030154">
    <property type="term" value="P:cell differentiation"/>
    <property type="evidence" value="ECO:0007669"/>
    <property type="project" value="UniProtKB-KW"/>
</dbReference>
<evidence type="ECO:0000256" key="7">
    <source>
        <dbReference type="ARBA" id="ARBA00022782"/>
    </source>
</evidence>
<dbReference type="PANTHER" id="PTHR11309">
    <property type="entry name" value="FRIZZLED"/>
    <property type="match status" value="1"/>
</dbReference>
<evidence type="ECO:0000256" key="5">
    <source>
        <dbReference type="ARBA" id="ARBA00022687"/>
    </source>
</evidence>
<dbReference type="PROSITE" id="PS50038">
    <property type="entry name" value="FZ"/>
    <property type="match status" value="1"/>
</dbReference>
<dbReference type="SMART" id="SM00063">
    <property type="entry name" value="FRI"/>
    <property type="match status" value="1"/>
</dbReference>
<evidence type="ECO:0000313" key="12">
    <source>
        <dbReference type="EMBL" id="KAK7891637.1"/>
    </source>
</evidence>
<dbReference type="GO" id="GO:0035567">
    <property type="term" value="P:non-canonical Wnt signaling pathway"/>
    <property type="evidence" value="ECO:0007669"/>
    <property type="project" value="TreeGrafter"/>
</dbReference>
<evidence type="ECO:0000313" key="13">
    <source>
        <dbReference type="Proteomes" id="UP001460270"/>
    </source>
</evidence>
<evidence type="ECO:0000256" key="2">
    <source>
        <dbReference type="ARBA" id="ARBA00010054"/>
    </source>
</evidence>
<dbReference type="AlphaFoldDB" id="A0AAW0NAC9"/>
<dbReference type="GO" id="GO:0060070">
    <property type="term" value="P:canonical Wnt signaling pathway"/>
    <property type="evidence" value="ECO:0007669"/>
    <property type="project" value="TreeGrafter"/>
</dbReference>
<evidence type="ECO:0000256" key="1">
    <source>
        <dbReference type="ARBA" id="ARBA00004613"/>
    </source>
</evidence>
<reference evidence="13" key="1">
    <citation type="submission" date="2024-04" db="EMBL/GenBank/DDBJ databases">
        <title>Salinicola lusitanus LLJ914,a marine bacterium isolated from the Okinawa Trough.</title>
        <authorList>
            <person name="Li J."/>
        </authorList>
    </citation>
    <scope>NUCLEOTIDE SEQUENCE [LARGE SCALE GENOMIC DNA]</scope>
</reference>
<feature type="disulfide bond" evidence="9">
    <location>
        <begin position="101"/>
        <end position="125"/>
    </location>
</feature>
<dbReference type="Pfam" id="PF01392">
    <property type="entry name" value="Fz"/>
    <property type="match status" value="1"/>
</dbReference>
<keyword evidence="6 10" id="KW-0732">Signal</keyword>
<feature type="chain" id="PRO_5043373538" description="FZ domain-containing protein" evidence="10">
    <location>
        <begin position="17"/>
        <end position="306"/>
    </location>
</feature>
<evidence type="ECO:0000256" key="6">
    <source>
        <dbReference type="ARBA" id="ARBA00022729"/>
    </source>
</evidence>
<dbReference type="FunFam" id="1.10.2000.10:FF:000001">
    <property type="entry name" value="secreted frizzled-related protein 2"/>
    <property type="match status" value="1"/>
</dbReference>
<dbReference type="SUPFAM" id="SSF63501">
    <property type="entry name" value="Frizzled cysteine-rich domain"/>
    <property type="match status" value="1"/>
</dbReference>
<comment type="caution">
    <text evidence="12">The sequence shown here is derived from an EMBL/GenBank/DDBJ whole genome shotgun (WGS) entry which is preliminary data.</text>
</comment>
<comment type="similarity">
    <text evidence="2">Belongs to the secreted frizzled-related protein (sFRP) family.</text>
</comment>